<evidence type="ECO:0000256" key="1">
    <source>
        <dbReference type="ARBA" id="ARBA00001096"/>
    </source>
</evidence>
<evidence type="ECO:0000313" key="7">
    <source>
        <dbReference type="Proteomes" id="UP000584867"/>
    </source>
</evidence>
<evidence type="ECO:0000256" key="3">
    <source>
        <dbReference type="ARBA" id="ARBA00023235"/>
    </source>
</evidence>
<reference evidence="6 7" key="1">
    <citation type="submission" date="2020-08" db="EMBL/GenBank/DDBJ databases">
        <title>Genomic Encyclopedia of Type Strains, Phase IV (KMG-V): Genome sequencing to study the core and pangenomes of soil and plant-associated prokaryotes.</title>
        <authorList>
            <person name="Whitman W."/>
        </authorList>
    </citation>
    <scope>NUCLEOTIDE SEQUENCE [LARGE SCALE GENOMIC DNA]</scope>
    <source>
        <strain evidence="6 7">X5P3</strain>
    </source>
</reference>
<accession>A0A7W8EB28</accession>
<dbReference type="InterPro" id="IPR025532">
    <property type="entry name" value="G6P_1-epimerase"/>
</dbReference>
<gene>
    <name evidence="6" type="ORF">HDF15_003497</name>
</gene>
<dbReference type="InterPro" id="IPR011013">
    <property type="entry name" value="Gal_mutarotase_sf_dom"/>
</dbReference>
<feature type="active site" evidence="5">
    <location>
        <position position="194"/>
    </location>
</feature>
<proteinExistence type="inferred from homology"/>
<comment type="similarity">
    <text evidence="2 4">Belongs to the glucose-6-phosphate 1-epimerase family.</text>
</comment>
<name>A0A7W8EB28_9BACT</name>
<comment type="catalytic activity">
    <reaction evidence="1">
        <text>alpha-D-glucose 6-phosphate = beta-D-glucose 6-phosphate</text>
        <dbReference type="Rhea" id="RHEA:16249"/>
        <dbReference type="ChEBI" id="CHEBI:58225"/>
        <dbReference type="ChEBI" id="CHEBI:58247"/>
        <dbReference type="EC" id="5.1.3.15"/>
    </reaction>
</comment>
<dbReference type="Pfam" id="PF01263">
    <property type="entry name" value="Aldose_epim"/>
    <property type="match status" value="1"/>
</dbReference>
<dbReference type="PANTHER" id="PTHR11122">
    <property type="entry name" value="APOSPORY-ASSOCIATED PROTEIN C-RELATED"/>
    <property type="match status" value="1"/>
</dbReference>
<dbReference type="Proteomes" id="UP000584867">
    <property type="component" value="Unassembled WGS sequence"/>
</dbReference>
<organism evidence="6 7">
    <name type="scientific">Granulicella mallensis</name>
    <dbReference type="NCBI Taxonomy" id="940614"/>
    <lineage>
        <taxon>Bacteria</taxon>
        <taxon>Pseudomonadati</taxon>
        <taxon>Acidobacteriota</taxon>
        <taxon>Terriglobia</taxon>
        <taxon>Terriglobales</taxon>
        <taxon>Acidobacteriaceae</taxon>
        <taxon>Granulicella</taxon>
    </lineage>
</organism>
<dbReference type="GO" id="GO:0005975">
    <property type="term" value="P:carbohydrate metabolic process"/>
    <property type="evidence" value="ECO:0007669"/>
    <property type="project" value="InterPro"/>
</dbReference>
<feature type="active site" evidence="5">
    <location>
        <position position="298"/>
    </location>
</feature>
<protein>
    <recommendedName>
        <fullName evidence="4">Putative glucose-6-phosphate 1-epimerase</fullName>
        <ecNumber evidence="4">5.1.3.15</ecNumber>
    </recommendedName>
</protein>
<comment type="caution">
    <text evidence="6">The sequence shown here is derived from an EMBL/GenBank/DDBJ whole genome shotgun (WGS) entry which is preliminary data.</text>
</comment>
<dbReference type="GO" id="GO:0030246">
    <property type="term" value="F:carbohydrate binding"/>
    <property type="evidence" value="ECO:0007669"/>
    <property type="project" value="UniProtKB-UniRule"/>
</dbReference>
<dbReference type="Gene3D" id="2.70.98.10">
    <property type="match status" value="1"/>
</dbReference>
<sequence length="335" mass="36844">MTRRFSHAQDASGRLHSQSMQTLTELNDQFGIPHVLVFAEGKGGLLCAQITTEACTATLYLQGSHLVHWQPAGQKPVLFLSDRSNYAPGKAIRGGVPVIFPWFGARTGARTDGPMHGFARTQLWQVAFAAVSGKDLHLTLTLGPTDESRGLGYDHFRVAYELILGSTLTLRISVVNLDPEEQAGTPMHFEEALHSYLAVGEPEHLRIYGLGQTEFLDKADGFKRKKQTEDVLTLHEQTDRPYLNTTATVTVEDPDLGRRLVVAKQGSKTTVVWNPWSELAAKMSDFPAEGWRGMTCIETANVAENGVTLKPKEAHTMEAKISVEPFSGSATERTQ</sequence>
<dbReference type="EC" id="5.1.3.15" evidence="4"/>
<evidence type="ECO:0000256" key="5">
    <source>
        <dbReference type="PIRSR" id="PIRSR016020-1"/>
    </source>
</evidence>
<dbReference type="RefSeq" id="WP_260331143.1">
    <property type="nucleotide sequence ID" value="NZ_JACHIO010000014.1"/>
</dbReference>
<dbReference type="GO" id="GO:0047938">
    <property type="term" value="F:glucose-6-phosphate 1-epimerase activity"/>
    <property type="evidence" value="ECO:0007669"/>
    <property type="project" value="UniProtKB-UniRule"/>
</dbReference>
<dbReference type="InterPro" id="IPR008183">
    <property type="entry name" value="Aldose_1/G6P_1-epimerase"/>
</dbReference>
<dbReference type="InterPro" id="IPR014718">
    <property type="entry name" value="GH-type_carb-bd"/>
</dbReference>
<dbReference type="PANTHER" id="PTHR11122:SF13">
    <property type="entry name" value="GLUCOSE-6-PHOSPHATE 1-EPIMERASE"/>
    <property type="match status" value="1"/>
</dbReference>
<dbReference type="CDD" id="cd09020">
    <property type="entry name" value="D-hex-6-P-epi_like"/>
    <property type="match status" value="1"/>
</dbReference>
<evidence type="ECO:0000256" key="4">
    <source>
        <dbReference type="PIRNR" id="PIRNR016020"/>
    </source>
</evidence>
<keyword evidence="3 4" id="KW-0413">Isomerase</keyword>
<dbReference type="AlphaFoldDB" id="A0A7W8EB28"/>
<evidence type="ECO:0000313" key="6">
    <source>
        <dbReference type="EMBL" id="MBB5065134.1"/>
    </source>
</evidence>
<evidence type="ECO:0000256" key="2">
    <source>
        <dbReference type="ARBA" id="ARBA00005866"/>
    </source>
</evidence>
<dbReference type="SUPFAM" id="SSF74650">
    <property type="entry name" value="Galactose mutarotase-like"/>
    <property type="match status" value="1"/>
</dbReference>
<dbReference type="EMBL" id="JACHIO010000014">
    <property type="protein sequence ID" value="MBB5065134.1"/>
    <property type="molecule type" value="Genomic_DNA"/>
</dbReference>
<dbReference type="PIRSF" id="PIRSF016020">
    <property type="entry name" value="PHexose_mutarotase"/>
    <property type="match status" value="1"/>
</dbReference>